<dbReference type="InterPro" id="IPR025745">
    <property type="entry name" value="Mrr-like_N_dom"/>
</dbReference>
<dbReference type="InterPro" id="IPR007560">
    <property type="entry name" value="Restrct_endonuc_IV_Mrr"/>
</dbReference>
<dbReference type="PANTHER" id="PTHR30015:SF7">
    <property type="entry name" value="TYPE IV METHYL-DIRECTED RESTRICTION ENZYME ECOKMRR"/>
    <property type="match status" value="1"/>
</dbReference>
<evidence type="ECO:0000313" key="3">
    <source>
        <dbReference type="EMBL" id="MEL0613634.1"/>
    </source>
</evidence>
<dbReference type="InterPro" id="IPR052906">
    <property type="entry name" value="Type_IV_Methyl-Rstrct_Enzyme"/>
</dbReference>
<dbReference type="Pfam" id="PF04471">
    <property type="entry name" value="Mrr_cat"/>
    <property type="match status" value="1"/>
</dbReference>
<dbReference type="SUPFAM" id="SSF52980">
    <property type="entry name" value="Restriction endonuclease-like"/>
    <property type="match status" value="1"/>
</dbReference>
<gene>
    <name evidence="3" type="ORF">V6242_10805</name>
</gene>
<dbReference type="Gene3D" id="3.40.1350.10">
    <property type="match status" value="1"/>
</dbReference>
<comment type="caution">
    <text evidence="3">The sequence shown here is derived from an EMBL/GenBank/DDBJ whole genome shotgun (WGS) entry which is preliminary data.</text>
</comment>
<reference evidence="3 4" key="1">
    <citation type="submission" date="2024-02" db="EMBL/GenBank/DDBJ databases">
        <title>Bacteria isolated from the canopy kelp, Nereocystis luetkeana.</title>
        <authorList>
            <person name="Pfister C.A."/>
            <person name="Younker I.T."/>
            <person name="Light S.H."/>
        </authorList>
    </citation>
    <scope>NUCLEOTIDE SEQUENCE [LARGE SCALE GENOMIC DNA]</scope>
    <source>
        <strain evidence="3 4">TI.4.07</strain>
    </source>
</reference>
<proteinExistence type="predicted"/>
<dbReference type="Proteomes" id="UP001379949">
    <property type="component" value="Unassembled WGS sequence"/>
</dbReference>
<dbReference type="Pfam" id="PF14338">
    <property type="entry name" value="Mrr_N"/>
    <property type="match status" value="1"/>
</dbReference>
<feature type="domain" description="Restriction endonuclease type IV Mrr" evidence="1">
    <location>
        <begin position="177"/>
        <end position="297"/>
    </location>
</feature>
<dbReference type="InterPro" id="IPR011335">
    <property type="entry name" value="Restrct_endonuc-II-like"/>
</dbReference>
<sequence>MDRETKGKRMIPNYQDCMKPFLLALQQSTTNEVKLRDIINSIADHFELTDDERVQPLPSGKQPILDNRVGWARTYLAKAGLIDSPRRAHFVITHRGITALETPNLDINNQYLKQFDEFVAFTNLSNTKATVENTQQASIKLDQQEDSSGITPDEALRNAYKTINDALAQDILERTRGVSPAFFEQLLIDLLIAMGYGGTEEGTAHALGKSGDNGVDGVINQDPLGVDQIYIQAKRYKQGNNISSGDIRDFFGALNLHNAQKGLFITTSDFTNSAIDTAQKLSTRIVLVNGNDLAKLMLRYNIGSRDEQVLKLKKIDEEFFEGF</sequence>
<name>A0ABU9G7N7_9GAMM</name>
<evidence type="ECO:0000313" key="4">
    <source>
        <dbReference type="Proteomes" id="UP001379949"/>
    </source>
</evidence>
<dbReference type="RefSeq" id="WP_341567347.1">
    <property type="nucleotide sequence ID" value="NZ_JBAKAR010000008.1"/>
</dbReference>
<evidence type="ECO:0000259" key="1">
    <source>
        <dbReference type="Pfam" id="PF04471"/>
    </source>
</evidence>
<keyword evidence="3" id="KW-0378">Hydrolase</keyword>
<protein>
    <submittedName>
        <fullName evidence="3">Restriction endonuclease</fullName>
        <ecNumber evidence="3">3.1.21.-</ecNumber>
    </submittedName>
</protein>
<keyword evidence="3" id="KW-0255">Endonuclease</keyword>
<dbReference type="InterPro" id="IPR011856">
    <property type="entry name" value="tRNA_endonuc-like_dom_sf"/>
</dbReference>
<keyword evidence="4" id="KW-1185">Reference proteome</keyword>
<accession>A0ABU9G7N7</accession>
<dbReference type="GO" id="GO:0004519">
    <property type="term" value="F:endonuclease activity"/>
    <property type="evidence" value="ECO:0007669"/>
    <property type="project" value="UniProtKB-KW"/>
</dbReference>
<dbReference type="EC" id="3.1.21.-" evidence="3"/>
<dbReference type="PANTHER" id="PTHR30015">
    <property type="entry name" value="MRR RESTRICTION SYSTEM PROTEIN"/>
    <property type="match status" value="1"/>
</dbReference>
<organism evidence="3 4">
    <name type="scientific">Marinomonas arenicola</name>
    <dbReference type="NCBI Taxonomy" id="569601"/>
    <lineage>
        <taxon>Bacteria</taxon>
        <taxon>Pseudomonadati</taxon>
        <taxon>Pseudomonadota</taxon>
        <taxon>Gammaproteobacteria</taxon>
        <taxon>Oceanospirillales</taxon>
        <taxon>Oceanospirillaceae</taxon>
        <taxon>Marinomonas</taxon>
    </lineage>
</organism>
<keyword evidence="3" id="KW-0540">Nuclease</keyword>
<feature type="domain" description="Restriction system protein Mrr-like N-terminal" evidence="2">
    <location>
        <begin position="14"/>
        <end position="101"/>
    </location>
</feature>
<dbReference type="EMBL" id="JBAKAR010000008">
    <property type="protein sequence ID" value="MEL0613634.1"/>
    <property type="molecule type" value="Genomic_DNA"/>
</dbReference>
<dbReference type="GO" id="GO:0016787">
    <property type="term" value="F:hydrolase activity"/>
    <property type="evidence" value="ECO:0007669"/>
    <property type="project" value="UniProtKB-KW"/>
</dbReference>
<evidence type="ECO:0000259" key="2">
    <source>
        <dbReference type="Pfam" id="PF14338"/>
    </source>
</evidence>